<accession>A0A0K2UI35</accession>
<sequence length="112" mass="13126">MEQLRISKDVIKNYIQGKPATLEIFLSDTAHTHAIFGKDSLGTSISFLVRKNQIELEPAYFFGKRYMSISIILFFLIIEYFLPTKWEKKNCKSCSKMQKFYSKNAILRAFEK</sequence>
<reference evidence="2" key="1">
    <citation type="submission" date="2014-05" db="EMBL/GenBank/DDBJ databases">
        <authorList>
            <person name="Chronopoulou M."/>
        </authorList>
    </citation>
    <scope>NUCLEOTIDE SEQUENCE</scope>
    <source>
        <tissue evidence="2">Whole organism</tissue>
    </source>
</reference>
<organism evidence="2">
    <name type="scientific">Lepeophtheirus salmonis</name>
    <name type="common">Salmon louse</name>
    <name type="synonym">Caligus salmonis</name>
    <dbReference type="NCBI Taxonomy" id="72036"/>
    <lineage>
        <taxon>Eukaryota</taxon>
        <taxon>Metazoa</taxon>
        <taxon>Ecdysozoa</taxon>
        <taxon>Arthropoda</taxon>
        <taxon>Crustacea</taxon>
        <taxon>Multicrustacea</taxon>
        <taxon>Hexanauplia</taxon>
        <taxon>Copepoda</taxon>
        <taxon>Siphonostomatoida</taxon>
        <taxon>Caligidae</taxon>
        <taxon>Lepeophtheirus</taxon>
    </lineage>
</organism>
<keyword evidence="1" id="KW-0812">Transmembrane</keyword>
<protein>
    <submittedName>
        <fullName evidence="2">Uncharacterized protein</fullName>
    </submittedName>
</protein>
<keyword evidence="1" id="KW-0472">Membrane</keyword>
<keyword evidence="1" id="KW-1133">Transmembrane helix</keyword>
<name>A0A0K2UI35_LEPSM</name>
<evidence type="ECO:0000256" key="1">
    <source>
        <dbReference type="SAM" id="Phobius"/>
    </source>
</evidence>
<proteinExistence type="predicted"/>
<evidence type="ECO:0000313" key="2">
    <source>
        <dbReference type="EMBL" id="CDW37914.1"/>
    </source>
</evidence>
<dbReference type="AlphaFoldDB" id="A0A0K2UI35"/>
<feature type="transmembrane region" description="Helical" evidence="1">
    <location>
        <begin position="66"/>
        <end position="82"/>
    </location>
</feature>
<dbReference type="EMBL" id="HACA01020553">
    <property type="protein sequence ID" value="CDW37914.1"/>
    <property type="molecule type" value="Transcribed_RNA"/>
</dbReference>